<keyword evidence="2" id="KW-0732">Signal</keyword>
<dbReference type="AlphaFoldDB" id="A0A486XUV0"/>
<evidence type="ECO:0000256" key="2">
    <source>
        <dbReference type="SAM" id="SignalP"/>
    </source>
</evidence>
<evidence type="ECO:0000313" key="3">
    <source>
        <dbReference type="EMBL" id="VHO06347.1"/>
    </source>
</evidence>
<keyword evidence="1" id="KW-1133">Transmembrane helix</keyword>
<gene>
    <name evidence="3" type="ORF">BAL341_3371</name>
</gene>
<accession>A0A486XUV0</accession>
<organism evidence="3">
    <name type="scientific">Rheinheimera sp. BAL341</name>
    <dbReference type="NCBI Taxonomy" id="1708203"/>
    <lineage>
        <taxon>Bacteria</taxon>
        <taxon>Pseudomonadati</taxon>
        <taxon>Pseudomonadota</taxon>
        <taxon>Gammaproteobacteria</taxon>
        <taxon>Chromatiales</taxon>
        <taxon>Chromatiaceae</taxon>
        <taxon>Rheinheimera</taxon>
    </lineage>
</organism>
<dbReference type="PROSITE" id="PS51257">
    <property type="entry name" value="PROKAR_LIPOPROTEIN"/>
    <property type="match status" value="1"/>
</dbReference>
<sequence length="195" mass="20981">MLKNVLMSLLLLAGSCSSHAGLISADLFTAADLPEYSEDGALTYQVLGSVFGAGVELNADDFLANPSGWLGGEVWLDYDPLTNILTLLSQDIMDFQTFDVWLSNIVFAETGQVISGFSVLSNNLINNAVQPVLAFTANSLHISYRYDPVFNFTGGQASFLVQLANQPQAIPAPATLAIFMLALAWLGIFGRRAKL</sequence>
<keyword evidence="1" id="KW-0472">Membrane</keyword>
<name>A0A486XUV0_9GAMM</name>
<dbReference type="EMBL" id="CAAJGR010000030">
    <property type="protein sequence ID" value="VHO06347.1"/>
    <property type="molecule type" value="Genomic_DNA"/>
</dbReference>
<feature type="transmembrane region" description="Helical" evidence="1">
    <location>
        <begin position="170"/>
        <end position="189"/>
    </location>
</feature>
<keyword evidence="1" id="KW-0812">Transmembrane</keyword>
<protein>
    <recommendedName>
        <fullName evidence="4">PEP-CTERM protein-sorting domain-containing protein</fullName>
    </recommendedName>
</protein>
<proteinExistence type="predicted"/>
<reference evidence="3" key="1">
    <citation type="submission" date="2019-04" db="EMBL/GenBank/DDBJ databases">
        <authorList>
            <person name="Brambilla D."/>
        </authorList>
    </citation>
    <scope>NUCLEOTIDE SEQUENCE</scope>
    <source>
        <strain evidence="3">BAL1</strain>
    </source>
</reference>
<feature type="signal peptide" evidence="2">
    <location>
        <begin position="1"/>
        <end position="20"/>
    </location>
</feature>
<feature type="chain" id="PRO_5019827738" description="PEP-CTERM protein-sorting domain-containing protein" evidence="2">
    <location>
        <begin position="21"/>
        <end position="195"/>
    </location>
</feature>
<evidence type="ECO:0008006" key="4">
    <source>
        <dbReference type="Google" id="ProtNLM"/>
    </source>
</evidence>
<evidence type="ECO:0000256" key="1">
    <source>
        <dbReference type="SAM" id="Phobius"/>
    </source>
</evidence>